<protein>
    <submittedName>
        <fullName evidence="1">Uncharacterized protein</fullName>
    </submittedName>
</protein>
<proteinExistence type="predicted"/>
<keyword evidence="2" id="KW-1185">Reference proteome</keyword>
<evidence type="ECO:0000313" key="1">
    <source>
        <dbReference type="EMBL" id="KRY30876.1"/>
    </source>
</evidence>
<accession>A0A0V1B2Q6</accession>
<name>A0A0V1B2Q6_TRIBR</name>
<feature type="non-terminal residue" evidence="1">
    <location>
        <position position="75"/>
    </location>
</feature>
<gene>
    <name evidence="1" type="ORF">T03_11502</name>
</gene>
<sequence>MADVPDLHLVPNHRGSMSLVHEGKAYKLKRASRQYWRCSNACPKCTEKEGCNGAVWTNVNVTTVNKQNDHIESCP</sequence>
<dbReference type="AlphaFoldDB" id="A0A0V1B2Q6"/>
<reference evidence="1 2" key="1">
    <citation type="submission" date="2015-01" db="EMBL/GenBank/DDBJ databases">
        <title>Evolution of Trichinella species and genotypes.</title>
        <authorList>
            <person name="Korhonen P.K."/>
            <person name="Edoardo P."/>
            <person name="Giuseppe L.R."/>
            <person name="Gasser R.B."/>
        </authorList>
    </citation>
    <scope>NUCLEOTIDE SEQUENCE [LARGE SCALE GENOMIC DNA]</scope>
    <source>
        <strain evidence="1">ISS120</strain>
    </source>
</reference>
<dbReference type="Proteomes" id="UP000054653">
    <property type="component" value="Unassembled WGS sequence"/>
</dbReference>
<dbReference type="Gene3D" id="2.20.25.240">
    <property type="match status" value="1"/>
</dbReference>
<dbReference type="EMBL" id="JYDI01001437">
    <property type="protein sequence ID" value="KRY30876.1"/>
    <property type="molecule type" value="Genomic_DNA"/>
</dbReference>
<organism evidence="1 2">
    <name type="scientific">Trichinella britovi</name>
    <name type="common">Parasitic roundworm</name>
    <dbReference type="NCBI Taxonomy" id="45882"/>
    <lineage>
        <taxon>Eukaryota</taxon>
        <taxon>Metazoa</taxon>
        <taxon>Ecdysozoa</taxon>
        <taxon>Nematoda</taxon>
        <taxon>Enoplea</taxon>
        <taxon>Dorylaimia</taxon>
        <taxon>Trichinellida</taxon>
        <taxon>Trichinellidae</taxon>
        <taxon>Trichinella</taxon>
    </lineage>
</organism>
<evidence type="ECO:0000313" key="2">
    <source>
        <dbReference type="Proteomes" id="UP000054653"/>
    </source>
</evidence>
<comment type="caution">
    <text evidence="1">The sequence shown here is derived from an EMBL/GenBank/DDBJ whole genome shotgun (WGS) entry which is preliminary data.</text>
</comment>